<dbReference type="OrthoDB" id="85156at2157"/>
<dbReference type="PANTHER" id="PTHR20861:SF6">
    <property type="entry name" value="BETA-RIBOFURANOSYLPHENOL 5'-PHOSPHATE SYNTHASE"/>
    <property type="match status" value="1"/>
</dbReference>
<dbReference type="GO" id="GO:0043793">
    <property type="term" value="F:beta-ribofuranosylaminobenzene 5'-phosphate synthase activity"/>
    <property type="evidence" value="ECO:0007669"/>
    <property type="project" value="UniProtKB-EC"/>
</dbReference>
<evidence type="ECO:0000313" key="6">
    <source>
        <dbReference type="Proteomes" id="UP000252189"/>
    </source>
</evidence>
<comment type="catalytic activity">
    <reaction evidence="2">
        <text>5-phospho-alpha-D-ribose 1-diphosphate + 4-hydroxybenzoate + H(+) = 4-(beta-D-ribofuranosyl)phenol 5'-phosphate + CO2 + diphosphate</text>
        <dbReference type="Rhea" id="RHEA:48556"/>
        <dbReference type="ChEBI" id="CHEBI:15378"/>
        <dbReference type="ChEBI" id="CHEBI:16526"/>
        <dbReference type="ChEBI" id="CHEBI:17879"/>
        <dbReference type="ChEBI" id="CHEBI:33019"/>
        <dbReference type="ChEBI" id="CHEBI:58017"/>
        <dbReference type="ChEBI" id="CHEBI:82767"/>
        <dbReference type="EC" id="2.4.2.54"/>
    </reaction>
</comment>
<dbReference type="SUPFAM" id="SSF54211">
    <property type="entry name" value="Ribosomal protein S5 domain 2-like"/>
    <property type="match status" value="1"/>
</dbReference>
<dbReference type="GO" id="GO:0016301">
    <property type="term" value="F:kinase activity"/>
    <property type="evidence" value="ECO:0007669"/>
    <property type="project" value="UniProtKB-KW"/>
</dbReference>
<dbReference type="PIRSF" id="PIRSF004884">
    <property type="entry name" value="Sugar_kin_arch"/>
    <property type="match status" value="1"/>
</dbReference>
<keyword evidence="2" id="KW-0328">Glycosyltransferase</keyword>
<dbReference type="InterPro" id="IPR020568">
    <property type="entry name" value="Ribosomal_Su5_D2-typ_SF"/>
</dbReference>
<dbReference type="InterPro" id="IPR006204">
    <property type="entry name" value="GHMP_kinase_N_dom"/>
</dbReference>
<feature type="region of interest" description="Disordered" evidence="3">
    <location>
        <begin position="182"/>
        <end position="204"/>
    </location>
</feature>
<dbReference type="Pfam" id="PF00288">
    <property type="entry name" value="GHMP_kinases_N"/>
    <property type="match status" value="1"/>
</dbReference>
<dbReference type="InterPro" id="IPR014721">
    <property type="entry name" value="Ribsml_uS5_D2-typ_fold_subgr"/>
</dbReference>
<reference evidence="5 6" key="1">
    <citation type="submission" date="2018-07" db="EMBL/GenBank/DDBJ databases">
        <title>Genome sequences of Haloplanus salinus JCM 18368T.</title>
        <authorList>
            <person name="Kim Y.B."/>
            <person name="Roh S.W."/>
        </authorList>
    </citation>
    <scope>NUCLEOTIDE SEQUENCE [LARGE SCALE GENOMIC DNA]</scope>
    <source>
        <strain evidence="5 6">JCM 18368</strain>
    </source>
</reference>
<dbReference type="Gene3D" id="3.30.230.10">
    <property type="match status" value="1"/>
</dbReference>
<protein>
    <recommendedName>
        <fullName evidence="2">Beta-ribofuranosylaminobenzene 5'-phosphate synthase</fullName>
        <shortName evidence="2">Beta-RFA-P synthase</shortName>
        <ecNumber evidence="2">2.4.2.54</ecNumber>
    </recommendedName>
</protein>
<dbReference type="PANTHER" id="PTHR20861">
    <property type="entry name" value="HOMOSERINE/4-DIPHOSPHOCYTIDYL-2-C-METHYL-D-ERYTHRITOL KINASE"/>
    <property type="match status" value="1"/>
</dbReference>
<comment type="subunit">
    <text evidence="2">Homodimer.</text>
</comment>
<comment type="similarity">
    <text evidence="2">Belongs to the beta-RFA-P synthase family.</text>
</comment>
<accession>A0A368NAL4</accession>
<gene>
    <name evidence="5" type="ORF">DU504_09810</name>
</gene>
<dbReference type="GO" id="GO:0005524">
    <property type="term" value="F:ATP binding"/>
    <property type="evidence" value="ECO:0007669"/>
    <property type="project" value="UniProtKB-UniRule"/>
</dbReference>
<evidence type="ECO:0000259" key="4">
    <source>
        <dbReference type="Pfam" id="PF00288"/>
    </source>
</evidence>
<dbReference type="NCBIfam" id="TIGR00144">
    <property type="entry name" value="beta_RFAP_syn"/>
    <property type="match status" value="1"/>
</dbReference>
<dbReference type="UniPathway" id="UPA00065"/>
<evidence type="ECO:0000256" key="3">
    <source>
        <dbReference type="SAM" id="MobiDB-lite"/>
    </source>
</evidence>
<dbReference type="InterPro" id="IPR004422">
    <property type="entry name" value="RFAP_synthase"/>
</dbReference>
<dbReference type="AlphaFoldDB" id="A0A368NAL4"/>
<evidence type="ECO:0000256" key="2">
    <source>
        <dbReference type="PIRNR" id="PIRNR004884"/>
    </source>
</evidence>
<evidence type="ECO:0000313" key="5">
    <source>
        <dbReference type="EMBL" id="RCU47568.1"/>
    </source>
</evidence>
<comment type="function">
    <text evidence="2">Catalyzes the condensation of 4-aminobenzoate (pABA) with 5-phospho-alpha-D-ribose 1-diphosphate (PRPP) to produce beta-ribofuranosylaminobenzene 5'-phosphate (beta-RFA-P).</text>
</comment>
<feature type="domain" description="GHMP kinase N-terminal" evidence="4">
    <location>
        <begin position="65"/>
        <end position="125"/>
    </location>
</feature>
<dbReference type="EC" id="2.4.2.54" evidence="2"/>
<comment type="caution">
    <text evidence="5">The sequence shown here is derived from an EMBL/GenBank/DDBJ whole genome shotgun (WGS) entry which is preliminary data.</text>
</comment>
<proteinExistence type="inferred from homology"/>
<comment type="pathway">
    <text evidence="2">Cofactor biosynthesis; 5,6,7,8-tetrahydromethanopterin biosynthesis.</text>
</comment>
<keyword evidence="5" id="KW-0418">Kinase</keyword>
<dbReference type="RefSeq" id="WP_114449128.1">
    <property type="nucleotide sequence ID" value="NZ_QPHM01000001.1"/>
</dbReference>
<keyword evidence="6" id="KW-1185">Reference proteome</keyword>
<dbReference type="EMBL" id="QPHM01000001">
    <property type="protein sequence ID" value="RCU47568.1"/>
    <property type="molecule type" value="Genomic_DNA"/>
</dbReference>
<keyword evidence="1 2" id="KW-0808">Transferase</keyword>
<name>A0A368NAL4_9EURY</name>
<evidence type="ECO:0000256" key="1">
    <source>
        <dbReference type="ARBA" id="ARBA00022679"/>
    </source>
</evidence>
<sequence length="328" mass="34231">MTRASVTGYARLHFGFCNLSLARERLYGSVGVGLDRPSIRVTATPAADVRCAHPTVREYAARSVDLLDVSGADLTVESEFPRHVGLGSGTQFALATLVAVARAHDETVDAREAAPELGRGGRSGIGVATFDDGGFVLDAGHPTTRFTTDRPALGRWSVPPVAARHPIPDDWRFLVVVPDASAGPSGDDEDRSMRSAVESASPSQSDRLAGVIARRVLPAITEGSAERFGAAVADVGRLNGTWYADEQGGVYRPPAGELVAALDDSPTVYGAGQSSWGPAVYGVTDAERAAAAREAGRAALDAAGVDGRVLVAEGRNRGASVDAERRND</sequence>
<dbReference type="Proteomes" id="UP000252189">
    <property type="component" value="Unassembled WGS sequence"/>
</dbReference>
<organism evidence="5 6">
    <name type="scientific">Haloplanus salinus</name>
    <dbReference type="NCBI Taxonomy" id="1126245"/>
    <lineage>
        <taxon>Archaea</taxon>
        <taxon>Methanobacteriati</taxon>
        <taxon>Methanobacteriota</taxon>
        <taxon>Stenosarchaea group</taxon>
        <taxon>Halobacteria</taxon>
        <taxon>Halobacteriales</taxon>
        <taxon>Haloferacaceae</taxon>
        <taxon>Haloplanus</taxon>
    </lineage>
</organism>